<organism evidence="2 3">
    <name type="scientific">Aliikangiella coralliicola</name>
    <dbReference type="NCBI Taxonomy" id="2592383"/>
    <lineage>
        <taxon>Bacteria</taxon>
        <taxon>Pseudomonadati</taxon>
        <taxon>Pseudomonadota</taxon>
        <taxon>Gammaproteobacteria</taxon>
        <taxon>Oceanospirillales</taxon>
        <taxon>Pleioneaceae</taxon>
        <taxon>Aliikangiella</taxon>
    </lineage>
</organism>
<dbReference type="RefSeq" id="WP_142893598.1">
    <property type="nucleotide sequence ID" value="NZ_ML660163.1"/>
</dbReference>
<feature type="signal peptide" evidence="1">
    <location>
        <begin position="1"/>
        <end position="31"/>
    </location>
</feature>
<evidence type="ECO:0000313" key="2">
    <source>
        <dbReference type="EMBL" id="TQV87937.1"/>
    </source>
</evidence>
<evidence type="ECO:0000256" key="1">
    <source>
        <dbReference type="SAM" id="SignalP"/>
    </source>
</evidence>
<protein>
    <recommendedName>
        <fullName evidence="4">DUF5666 domain-containing protein</fullName>
    </recommendedName>
</protein>
<sequence>MSSEQNIKRRLAGYFCAILFSQCLLISNPMAATKKLNNLNNQGYNIEAMVSPSQQIVVGKVSSLSSRWVGNIIVTTANIEPLETIKGKATRGQLKVSYVGGTVGVIRQTLSHQTTLEEGETAILFLSDAPKKSALSGSKVFSHASGKIQLLKKGESISRLQSNGRLSKLLGNFRQQAKINR</sequence>
<reference evidence="2 3" key="1">
    <citation type="submission" date="2019-07" db="EMBL/GenBank/DDBJ databases">
        <title>Draft genome for Aliikangiella sp. M105.</title>
        <authorList>
            <person name="Wang G."/>
        </authorList>
    </citation>
    <scope>NUCLEOTIDE SEQUENCE [LARGE SCALE GENOMIC DNA]</scope>
    <source>
        <strain evidence="2 3">M105</strain>
    </source>
</reference>
<keyword evidence="3" id="KW-1185">Reference proteome</keyword>
<evidence type="ECO:0008006" key="4">
    <source>
        <dbReference type="Google" id="ProtNLM"/>
    </source>
</evidence>
<dbReference type="OrthoDB" id="9860209at2"/>
<dbReference type="Proteomes" id="UP000315439">
    <property type="component" value="Unassembled WGS sequence"/>
</dbReference>
<proteinExistence type="predicted"/>
<dbReference type="EMBL" id="VIKS01000006">
    <property type="protein sequence ID" value="TQV87937.1"/>
    <property type="molecule type" value="Genomic_DNA"/>
</dbReference>
<accession>A0A545UEN5</accession>
<feature type="chain" id="PRO_5021976793" description="DUF5666 domain-containing protein" evidence="1">
    <location>
        <begin position="32"/>
        <end position="181"/>
    </location>
</feature>
<evidence type="ECO:0000313" key="3">
    <source>
        <dbReference type="Proteomes" id="UP000315439"/>
    </source>
</evidence>
<dbReference type="AlphaFoldDB" id="A0A545UEN5"/>
<comment type="caution">
    <text evidence="2">The sequence shown here is derived from an EMBL/GenBank/DDBJ whole genome shotgun (WGS) entry which is preliminary data.</text>
</comment>
<keyword evidence="1" id="KW-0732">Signal</keyword>
<gene>
    <name evidence="2" type="ORF">FLL46_11200</name>
</gene>
<name>A0A545UEN5_9GAMM</name>